<reference evidence="2 3" key="1">
    <citation type="submission" date="2020-01" db="EMBL/GenBank/DDBJ databases">
        <title>Draft Genome Sequence of Vibrio sp. strain OCN044, Isolated from a Healthy Coral at Palmyra Atoll.</title>
        <authorList>
            <person name="Videau P."/>
            <person name="Loughran R."/>
            <person name="Esquivel A."/>
            <person name="Deadmond M."/>
            <person name="Paddock B.E."/>
            <person name="Saw J.H."/>
            <person name="Ushijima B."/>
        </authorList>
    </citation>
    <scope>NUCLEOTIDE SEQUENCE [LARGE SCALE GENOMIC DNA]</scope>
    <source>
        <strain evidence="2 3">OCN044</strain>
    </source>
</reference>
<dbReference type="Proteomes" id="UP000478571">
    <property type="component" value="Unassembled WGS sequence"/>
</dbReference>
<evidence type="ECO:0000313" key="3">
    <source>
        <dbReference type="Proteomes" id="UP000478571"/>
    </source>
</evidence>
<keyword evidence="3" id="KW-1185">Reference proteome</keyword>
<keyword evidence="1" id="KW-0732">Signal</keyword>
<name>A0A6L8M1N6_9VIBR</name>
<evidence type="ECO:0000313" key="2">
    <source>
        <dbReference type="EMBL" id="MYM59589.1"/>
    </source>
</evidence>
<protein>
    <submittedName>
        <fullName evidence="2">Uncharacterized protein</fullName>
    </submittedName>
</protein>
<feature type="signal peptide" evidence="1">
    <location>
        <begin position="1"/>
        <end position="20"/>
    </location>
</feature>
<organism evidence="2 3">
    <name type="scientific">Vibrio tetraodonis subsp. pristinus</name>
    <dbReference type="NCBI Taxonomy" id="2695891"/>
    <lineage>
        <taxon>Bacteria</taxon>
        <taxon>Pseudomonadati</taxon>
        <taxon>Pseudomonadota</taxon>
        <taxon>Gammaproteobacteria</taxon>
        <taxon>Vibrionales</taxon>
        <taxon>Vibrionaceae</taxon>
        <taxon>Vibrio</taxon>
    </lineage>
</organism>
<dbReference type="RefSeq" id="WP_160929477.1">
    <property type="nucleotide sequence ID" value="NZ_WWEU01000003.1"/>
</dbReference>
<dbReference type="AlphaFoldDB" id="A0A6L8M1N6"/>
<sequence>MKFSSLLLSSLLLLSSSVCANTTTYVYCGPPDGGRDWDWLLDHDDNYVTIKGQWARITEASGRYFKVFRVSEELWQQKSLQCPSGYNVQPADSGTSRWEIFEVMRNNGSSYFIHGYRTYYFQGQIESNFQLRV</sequence>
<accession>A0A6L8M1N6</accession>
<evidence type="ECO:0000256" key="1">
    <source>
        <dbReference type="SAM" id="SignalP"/>
    </source>
</evidence>
<feature type="chain" id="PRO_5026892708" evidence="1">
    <location>
        <begin position="21"/>
        <end position="133"/>
    </location>
</feature>
<gene>
    <name evidence="2" type="ORF">GTG28_10190</name>
</gene>
<proteinExistence type="predicted"/>
<comment type="caution">
    <text evidence="2">The sequence shown here is derived from an EMBL/GenBank/DDBJ whole genome shotgun (WGS) entry which is preliminary data.</text>
</comment>
<dbReference type="EMBL" id="WWEU01000003">
    <property type="protein sequence ID" value="MYM59589.1"/>
    <property type="molecule type" value="Genomic_DNA"/>
</dbReference>